<dbReference type="GO" id="GO:0000166">
    <property type="term" value="F:nucleotide binding"/>
    <property type="evidence" value="ECO:0007669"/>
    <property type="project" value="UniProtKB-KW"/>
</dbReference>
<dbReference type="VEuPathDB" id="FungiDB:CTRG_02244"/>
<evidence type="ECO:0000256" key="5">
    <source>
        <dbReference type="ARBA" id="ARBA00022801"/>
    </source>
</evidence>
<dbReference type="GO" id="GO:0047710">
    <property type="term" value="F:bis(5'-adenosyl)-triphosphatase activity"/>
    <property type="evidence" value="ECO:0007669"/>
    <property type="project" value="UniProtKB-UniRule"/>
</dbReference>
<feature type="binding site" evidence="9">
    <location>
        <position position="29"/>
    </location>
    <ligand>
        <name>substrate</name>
    </ligand>
</feature>
<dbReference type="InterPro" id="IPR039383">
    <property type="entry name" value="FHIT"/>
</dbReference>
<reference evidence="14" key="2">
    <citation type="submission" date="2009-06" db="EMBL/GenBank/DDBJ databases">
        <authorList>
            <consortium name="The Broad Institute Genome Sequencing Platform"/>
            <person name="Birren B."/>
            <person name="Lander E."/>
            <person name="Galagan J."/>
            <person name="Nusbaum C."/>
            <person name="Devon K."/>
            <person name="Cuomo C."/>
            <person name="Kellis M."/>
            <person name="Rasmussen M.D."/>
            <person name="Grochow J.A."/>
            <person name="Jaffe D."/>
            <person name="Butler J."/>
            <person name="Alvarez P."/>
            <person name="Gnerre S."/>
            <person name="Grabherr M."/>
            <person name="Kleber M."/>
            <person name="Mauceli E."/>
            <person name="Brockman W."/>
            <person name="MacCallum I.A."/>
            <person name="Rounsley S."/>
            <person name="Young S."/>
            <person name="LaButti K."/>
            <person name="Pushparaj V."/>
            <person name="DeCaprio D."/>
            <person name="Crawford M."/>
            <person name="Koehrsen M."/>
            <person name="Engels R."/>
            <person name="Montgomery P."/>
            <person name="Pearson M."/>
            <person name="Howarth C."/>
            <person name="Larson L."/>
            <person name="Luoma S."/>
            <person name="White J."/>
            <person name="Zeng Q."/>
            <person name="Kodira C."/>
            <person name="Yandava C."/>
            <person name="Alvarado L."/>
            <person name="O'Leary S."/>
            <person name="Soll D.R."/>
            <person name="Srikantha T."/>
        </authorList>
    </citation>
    <scope>NUCLEOTIDE SEQUENCE</scope>
    <source>
        <strain evidence="14">MYA-3404</strain>
    </source>
</reference>
<dbReference type="AlphaFoldDB" id="C5M9R3"/>
<dbReference type="STRING" id="294747.C5M9R3"/>
<evidence type="ECO:0000313" key="16">
    <source>
        <dbReference type="Proteomes" id="UP000002037"/>
    </source>
</evidence>
<reference evidence="14 16" key="1">
    <citation type="journal article" date="2009" name="Nature">
        <title>Evolution of pathogenicity and sexual reproduction in eight Candida genomes.</title>
        <authorList>
            <person name="Butler G."/>
            <person name="Rasmussen M.D."/>
            <person name="Lin M.F."/>
            <person name="Santos M.A."/>
            <person name="Sakthikumar S."/>
            <person name="Munro C.A."/>
            <person name="Rheinbay E."/>
            <person name="Grabherr M."/>
            <person name="Forche A."/>
            <person name="Reedy J.L."/>
            <person name="Agrafioti I."/>
            <person name="Arnaud M.B."/>
            <person name="Bates S."/>
            <person name="Brown A.J."/>
            <person name="Brunke S."/>
            <person name="Costanzo M.C."/>
            <person name="Fitzpatrick D.A."/>
            <person name="de Groot P.W."/>
            <person name="Harris D."/>
            <person name="Hoyer L.L."/>
            <person name="Hube B."/>
            <person name="Klis F.M."/>
            <person name="Kodira C."/>
            <person name="Lennard N."/>
            <person name="Logue M.E."/>
            <person name="Martin R."/>
            <person name="Neiman A.M."/>
            <person name="Nikolaou E."/>
            <person name="Quail M.A."/>
            <person name="Quinn J."/>
            <person name="Santos M.C."/>
            <person name="Schmitzberger F.F."/>
            <person name="Sherlock G."/>
            <person name="Shah P."/>
            <person name="Silverstein K.A."/>
            <person name="Skrzypek M.S."/>
            <person name="Soll D."/>
            <person name="Staggs R."/>
            <person name="Stansfield I."/>
            <person name="Stumpf M.P."/>
            <person name="Sudbery P.E."/>
            <person name="Srikantha T."/>
            <person name="Zeng Q."/>
            <person name="Berman J."/>
            <person name="Berriman M."/>
            <person name="Heitman J."/>
            <person name="Gow N.A."/>
            <person name="Lorenz M.C."/>
            <person name="Birren B.W."/>
            <person name="Kellis M."/>
            <person name="Cuomo C.A."/>
        </authorList>
    </citation>
    <scope>NUCLEOTIDE SEQUENCE [LARGE SCALE GENOMIC DNA]</scope>
    <source>
        <strain evidence="16">ATCC MYA-3404 / T1</strain>
        <strain evidence="14">MYA-3404</strain>
    </source>
</reference>
<dbReference type="GeneID" id="8296928"/>
<feature type="binding site" evidence="9">
    <location>
        <begin position="92"/>
        <end position="95"/>
    </location>
    <ligand>
        <name>substrate</name>
    </ligand>
</feature>
<keyword evidence="16" id="KW-1185">Reference proteome</keyword>
<evidence type="ECO:0000256" key="12">
    <source>
        <dbReference type="RuleBase" id="RU366076"/>
    </source>
</evidence>
<dbReference type="FunFam" id="3.30.428.10:FF:000011">
    <property type="entry name" value="Fragile histidine triad"/>
    <property type="match status" value="1"/>
</dbReference>
<comment type="cofactor">
    <cofactor evidence="1 12">
        <name>Mn(2+)</name>
        <dbReference type="ChEBI" id="CHEBI:29035"/>
    </cofactor>
</comment>
<organism evidence="14 16">
    <name type="scientific">Candida tropicalis (strain ATCC MYA-3404 / T1)</name>
    <name type="common">Yeast</name>
    <dbReference type="NCBI Taxonomy" id="294747"/>
    <lineage>
        <taxon>Eukaryota</taxon>
        <taxon>Fungi</taxon>
        <taxon>Dikarya</taxon>
        <taxon>Ascomycota</taxon>
        <taxon>Saccharomycotina</taxon>
        <taxon>Pichiomycetes</taxon>
        <taxon>Debaryomycetaceae</taxon>
        <taxon>Candida/Lodderomyces clade</taxon>
        <taxon>Candida</taxon>
    </lineage>
</organism>
<dbReference type="PANTHER" id="PTHR46243">
    <property type="entry name" value="BIS(5'-ADENOSYL)-TRIPHOSPHATASE"/>
    <property type="match status" value="1"/>
</dbReference>
<dbReference type="SUPFAM" id="SSF54197">
    <property type="entry name" value="HIT-like"/>
    <property type="match status" value="1"/>
</dbReference>
<dbReference type="KEGG" id="ctp:CTRG_02244"/>
<evidence type="ECO:0000313" key="15">
    <source>
        <dbReference type="EMBL" id="EER33426.1"/>
    </source>
</evidence>
<dbReference type="eggNOG" id="KOG3379">
    <property type="taxonomic scope" value="Eukaryota"/>
</dbReference>
<dbReference type="RefSeq" id="XP_002547928.1">
    <property type="nucleotide sequence ID" value="XM_002547882.1"/>
</dbReference>
<dbReference type="CDD" id="cd01275">
    <property type="entry name" value="FHIT"/>
    <property type="match status" value="1"/>
</dbReference>
<dbReference type="EMBL" id="GG692397">
    <property type="protein sequence ID" value="EER33426.1"/>
    <property type="molecule type" value="Genomic_DNA"/>
</dbReference>
<feature type="site" description="Important for induction of apoptosis" evidence="10">
    <location>
        <position position="116"/>
    </location>
</feature>
<dbReference type="InterPro" id="IPR011146">
    <property type="entry name" value="HIT-like"/>
</dbReference>
<feature type="active site" description="Tele-AMP-histidine intermediate" evidence="8">
    <location>
        <position position="99"/>
    </location>
</feature>
<dbReference type="InterPro" id="IPR019808">
    <property type="entry name" value="Histidine_triad_CS"/>
</dbReference>
<evidence type="ECO:0000256" key="2">
    <source>
        <dbReference type="ARBA" id="ARBA00012377"/>
    </source>
</evidence>
<gene>
    <name evidence="14" type="ORF">CTRG_02225</name>
    <name evidence="15" type="ORF">CTRG_02244</name>
</gene>
<dbReference type="OrthoDB" id="680339at2759"/>
<dbReference type="Gene3D" id="3.30.428.10">
    <property type="entry name" value="HIT-like"/>
    <property type="match status" value="1"/>
</dbReference>
<sequence length="182" mass="21192">MTTTEIFFYKFLVTKQVFFKSKYTYALVNLKPLVPGHVLVVPLRTNILRFADLSSEESIDYMNTLQLIHKFIQHIYKADALNIAIQDGPESGQSVPHLHTHIIPRYKTDGYGDSIYTKLEVEDLETQYEEFFARKNSYREAYEDKVDKELAKSDSDRVPRDEATMAKEANWLAQELEKFKGN</sequence>
<proteinExistence type="predicted"/>
<feature type="domain" description="HIT" evidence="13">
    <location>
        <begin position="4"/>
        <end position="116"/>
    </location>
</feature>
<dbReference type="InterPro" id="IPR036265">
    <property type="entry name" value="HIT-like_sf"/>
</dbReference>
<keyword evidence="4 12" id="KW-0547">Nucleotide-binding</keyword>
<evidence type="ECO:0000256" key="1">
    <source>
        <dbReference type="ARBA" id="ARBA00001936"/>
    </source>
</evidence>
<evidence type="ECO:0000259" key="13">
    <source>
        <dbReference type="PROSITE" id="PS51084"/>
    </source>
</evidence>
<feature type="short sequence motif" description="Histidine triad motif" evidence="11">
    <location>
        <begin position="97"/>
        <end position="101"/>
    </location>
</feature>
<comment type="function">
    <text evidence="6">Cleaves A-5'-PPP-5'A to yield AMP and ADP. Can cleave all dinucleoside polyphosphates, provided the phosphate chain contains at least 3 phosphates and that 1 of the 2 bases composing the nucleotide is a purine. Is most effective on dinucleoside triphosphates. Negatively regulates intracellular dinucleoside polyphosphate levels, which elevate following heat shock.</text>
</comment>
<name>C5M9R3_CANTT</name>
<dbReference type="VEuPathDB" id="FungiDB:CTRG_02225"/>
<dbReference type="PROSITE" id="PS51084">
    <property type="entry name" value="HIT_2"/>
    <property type="match status" value="1"/>
</dbReference>
<dbReference type="PROSITE" id="PS00892">
    <property type="entry name" value="HIT_1"/>
    <property type="match status" value="1"/>
</dbReference>
<dbReference type="Proteomes" id="UP000002037">
    <property type="component" value="Unassembled WGS sequence"/>
</dbReference>
<dbReference type="EMBL" id="GG692397">
    <property type="protein sequence ID" value="EER33407.1"/>
    <property type="molecule type" value="Genomic_DNA"/>
</dbReference>
<evidence type="ECO:0000256" key="6">
    <source>
        <dbReference type="ARBA" id="ARBA00025241"/>
    </source>
</evidence>
<accession>C5M9R3</accession>
<comment type="catalytic activity">
    <reaction evidence="7 12">
        <text>P(1),P(3)-bis(5'-adenosyl) triphosphate + H2O = AMP + ADP + 2 H(+)</text>
        <dbReference type="Rhea" id="RHEA:13893"/>
        <dbReference type="ChEBI" id="CHEBI:15377"/>
        <dbReference type="ChEBI" id="CHEBI:15378"/>
        <dbReference type="ChEBI" id="CHEBI:58529"/>
        <dbReference type="ChEBI" id="CHEBI:456215"/>
        <dbReference type="ChEBI" id="CHEBI:456216"/>
        <dbReference type="EC" id="3.6.1.29"/>
    </reaction>
</comment>
<dbReference type="GeneID" id="8296947"/>
<feature type="binding site" evidence="9">
    <location>
        <position position="101"/>
    </location>
    <ligand>
        <name>substrate</name>
    </ligand>
</feature>
<feature type="binding site" evidence="9">
    <location>
        <position position="86"/>
    </location>
    <ligand>
        <name>substrate</name>
    </ligand>
</feature>
<evidence type="ECO:0000313" key="14">
    <source>
        <dbReference type="EMBL" id="EER33407.1"/>
    </source>
</evidence>
<dbReference type="PANTHER" id="PTHR46243:SF1">
    <property type="entry name" value="BIS(5'-ADENOSYL)-TRIPHOSPHATASE"/>
    <property type="match status" value="1"/>
</dbReference>
<dbReference type="Pfam" id="PF01230">
    <property type="entry name" value="HIT"/>
    <property type="match status" value="1"/>
</dbReference>
<evidence type="ECO:0000256" key="4">
    <source>
        <dbReference type="ARBA" id="ARBA00022741"/>
    </source>
</evidence>
<dbReference type="InterPro" id="IPR051884">
    <property type="entry name" value="Bis(5'-adenosyl)-TPase_reg"/>
</dbReference>
<evidence type="ECO:0000256" key="7">
    <source>
        <dbReference type="ARBA" id="ARBA00047780"/>
    </source>
</evidence>
<dbReference type="KEGG" id="ctp:CTRG_02225"/>
<evidence type="ECO:0000256" key="3">
    <source>
        <dbReference type="ARBA" id="ARBA00014605"/>
    </source>
</evidence>
<evidence type="ECO:0000256" key="11">
    <source>
        <dbReference type="PROSITE-ProRule" id="PRU00464"/>
    </source>
</evidence>
<protein>
    <recommendedName>
        <fullName evidence="3 12">Bis(5'-adenosyl)-triphosphatase</fullName>
        <ecNumber evidence="2 12">3.6.1.29</ecNumber>
    </recommendedName>
</protein>
<evidence type="ECO:0000256" key="8">
    <source>
        <dbReference type="PIRSR" id="PIRSR639383-1"/>
    </source>
</evidence>
<keyword evidence="5 12" id="KW-0378">Hydrolase</keyword>
<dbReference type="EC" id="3.6.1.29" evidence="2 12"/>
<dbReference type="HOGENOM" id="CLU_056776_7_2_1"/>
<evidence type="ECO:0000256" key="9">
    <source>
        <dbReference type="PIRSR" id="PIRSR639383-2"/>
    </source>
</evidence>
<evidence type="ECO:0000256" key="10">
    <source>
        <dbReference type="PIRSR" id="PIRSR639383-3"/>
    </source>
</evidence>
<dbReference type="RefSeq" id="XP_002547947.1">
    <property type="nucleotide sequence ID" value="XM_002547901.1"/>
</dbReference>